<dbReference type="InParanoid" id="F4R8G9"/>
<dbReference type="GO" id="GO:0009986">
    <property type="term" value="C:cell surface"/>
    <property type="evidence" value="ECO:0007669"/>
    <property type="project" value="TreeGrafter"/>
</dbReference>
<dbReference type="PANTHER" id="PTHR31297">
    <property type="entry name" value="GLUCAN ENDO-1,6-BETA-GLUCOSIDASE B"/>
    <property type="match status" value="1"/>
</dbReference>
<evidence type="ECO:0000256" key="1">
    <source>
        <dbReference type="ARBA" id="ARBA00005641"/>
    </source>
</evidence>
<feature type="chain" id="PRO_5003314883" evidence="5">
    <location>
        <begin position="22"/>
        <end position="504"/>
    </location>
</feature>
<evidence type="ECO:0000256" key="3">
    <source>
        <dbReference type="ARBA" id="ARBA00023295"/>
    </source>
</evidence>
<feature type="signal peptide" evidence="5">
    <location>
        <begin position="1"/>
        <end position="21"/>
    </location>
</feature>
<evidence type="ECO:0000313" key="7">
    <source>
        <dbReference type="Proteomes" id="UP000001072"/>
    </source>
</evidence>
<reference evidence="7" key="1">
    <citation type="journal article" date="2011" name="Proc. Natl. Acad. Sci. U.S.A.">
        <title>Obligate biotrophy features unraveled by the genomic analysis of rust fungi.</title>
        <authorList>
            <person name="Duplessis S."/>
            <person name="Cuomo C.A."/>
            <person name="Lin Y.-C."/>
            <person name="Aerts A."/>
            <person name="Tisserant E."/>
            <person name="Veneault-Fourrey C."/>
            <person name="Joly D.L."/>
            <person name="Hacquard S."/>
            <person name="Amselem J."/>
            <person name="Cantarel B.L."/>
            <person name="Chiu R."/>
            <person name="Coutinho P.M."/>
            <person name="Feau N."/>
            <person name="Field M."/>
            <person name="Frey P."/>
            <person name="Gelhaye E."/>
            <person name="Goldberg J."/>
            <person name="Grabherr M.G."/>
            <person name="Kodira C.D."/>
            <person name="Kohler A."/>
            <person name="Kuees U."/>
            <person name="Lindquist E.A."/>
            <person name="Lucas S.M."/>
            <person name="Mago R."/>
            <person name="Mauceli E."/>
            <person name="Morin E."/>
            <person name="Murat C."/>
            <person name="Pangilinan J.L."/>
            <person name="Park R."/>
            <person name="Pearson M."/>
            <person name="Quesneville H."/>
            <person name="Rouhier N."/>
            <person name="Sakthikumar S."/>
            <person name="Salamov A.A."/>
            <person name="Schmutz J."/>
            <person name="Selles B."/>
            <person name="Shapiro H."/>
            <person name="Tanguay P."/>
            <person name="Tuskan G.A."/>
            <person name="Henrissat B."/>
            <person name="Van de Peer Y."/>
            <person name="Rouze P."/>
            <person name="Ellis J.G."/>
            <person name="Dodds P.N."/>
            <person name="Schein J.E."/>
            <person name="Zhong S."/>
            <person name="Hamelin R.C."/>
            <person name="Grigoriev I.V."/>
            <person name="Szabo L.J."/>
            <person name="Martin F."/>
        </authorList>
    </citation>
    <scope>NUCLEOTIDE SEQUENCE [LARGE SCALE GENOMIC DNA]</scope>
    <source>
        <strain evidence="7">98AG31 / pathotype 3-4-7</strain>
    </source>
</reference>
<evidence type="ECO:0000313" key="6">
    <source>
        <dbReference type="EMBL" id="EGG11607.1"/>
    </source>
</evidence>
<dbReference type="GO" id="GO:0005576">
    <property type="term" value="C:extracellular region"/>
    <property type="evidence" value="ECO:0007669"/>
    <property type="project" value="TreeGrafter"/>
</dbReference>
<comment type="similarity">
    <text evidence="1">Belongs to the glycosyl hydrolase 5 (cellulase A) family.</text>
</comment>
<organism evidence="7">
    <name type="scientific">Melampsora larici-populina (strain 98AG31 / pathotype 3-4-7)</name>
    <name type="common">Poplar leaf rust fungus</name>
    <dbReference type="NCBI Taxonomy" id="747676"/>
    <lineage>
        <taxon>Eukaryota</taxon>
        <taxon>Fungi</taxon>
        <taxon>Dikarya</taxon>
        <taxon>Basidiomycota</taxon>
        <taxon>Pucciniomycotina</taxon>
        <taxon>Pucciniomycetes</taxon>
        <taxon>Pucciniales</taxon>
        <taxon>Melampsoraceae</taxon>
        <taxon>Melampsora</taxon>
    </lineage>
</organism>
<dbReference type="KEGG" id="mlr:MELLADRAFT_102485"/>
<proteinExistence type="inferred from homology"/>
<dbReference type="GO" id="GO:0009251">
    <property type="term" value="P:glucan catabolic process"/>
    <property type="evidence" value="ECO:0007669"/>
    <property type="project" value="TreeGrafter"/>
</dbReference>
<evidence type="ECO:0000256" key="5">
    <source>
        <dbReference type="SAM" id="SignalP"/>
    </source>
</evidence>
<dbReference type="eggNOG" id="ENOG502QVVM">
    <property type="taxonomic scope" value="Eukaryota"/>
</dbReference>
<gene>
    <name evidence="6" type="ORF">MELLADRAFT_102485</name>
</gene>
<dbReference type="InterPro" id="IPR017853">
    <property type="entry name" value="GH"/>
</dbReference>
<dbReference type="PANTHER" id="PTHR31297:SF42">
    <property type="entry name" value="GLYCOSIDE HYDROLASE FAMILY 5 DOMAIN-CONTAINING PROTEIN"/>
    <property type="match status" value="1"/>
</dbReference>
<name>F4R8G9_MELLP</name>
<keyword evidence="2 6" id="KW-0378">Hydrolase</keyword>
<keyword evidence="5" id="KW-0732">Signal</keyword>
<dbReference type="GeneID" id="18921688"/>
<feature type="region of interest" description="Disordered" evidence="4">
    <location>
        <begin position="296"/>
        <end position="334"/>
    </location>
</feature>
<keyword evidence="7" id="KW-1185">Reference proteome</keyword>
<protein>
    <submittedName>
        <fullName evidence="6">Family 5 glycoside hydrolase</fullName>
    </submittedName>
</protein>
<dbReference type="HOGENOM" id="CLU_004624_7_1_1"/>
<evidence type="ECO:0000256" key="4">
    <source>
        <dbReference type="SAM" id="MobiDB-lite"/>
    </source>
</evidence>
<dbReference type="SUPFAM" id="SSF51445">
    <property type="entry name" value="(Trans)glycosidases"/>
    <property type="match status" value="2"/>
</dbReference>
<dbReference type="VEuPathDB" id="FungiDB:MELLADRAFT_102485"/>
<dbReference type="GO" id="GO:0008422">
    <property type="term" value="F:beta-glucosidase activity"/>
    <property type="evidence" value="ECO:0007669"/>
    <property type="project" value="TreeGrafter"/>
</dbReference>
<dbReference type="RefSeq" id="XP_007405242.1">
    <property type="nucleotide sequence ID" value="XM_007405180.1"/>
</dbReference>
<feature type="compositionally biased region" description="Polar residues" evidence="4">
    <location>
        <begin position="301"/>
        <end position="334"/>
    </location>
</feature>
<dbReference type="OrthoDB" id="1887033at2759"/>
<dbReference type="Proteomes" id="UP000001072">
    <property type="component" value="Unassembled WGS sequence"/>
</dbReference>
<evidence type="ECO:0000256" key="2">
    <source>
        <dbReference type="ARBA" id="ARBA00022801"/>
    </source>
</evidence>
<sequence length="504" mass="56243">MRLSCFTLCLALTILTPHVITQFAGTVHNGVGIGGWLLAESWMYPNRWQQMGGERCDQDASSCAATEWSLVRKLGQTQANEVFLNHWKTWFTQEHVDRIKAHNLDHVKIPLGFWIIEELVQQPAERYPQGGWMELKRGLRQLKGAGVNVLFSMHALPGVSTANQNFAGNNTDQVHFYEDANYRRALTWAAVLTAMSHLDPDFQGVLGILCINEPVRDTTKTPGLEQYYADFVTIVRVVEYALAVSCDVDLQPSIQRMATSNNVIPALLAAIPLLPKYAAKADPPVDVKPLANSLSVHCHGSSDSPPHSNKTSNLTHQSSDTQSKASIPINQSDKNTSSIDRFCITTMAMPKTTQWQNDAASMAPHALGPRAYDDHLYFAYGGVAKNATYDSYLDTICSFDRIETAKANGEAEYGMGEFSLATNFDVTLPELKGWGDAQKFYNFKTLYRTFWTFRIEDPTTPDRVSLANQWSYFRAIDLGLLPDQPSQLFNTSICQGREKKVNSV</sequence>
<accession>F4R8G9</accession>
<keyword evidence="3" id="KW-0326">Glycosidase</keyword>
<dbReference type="EMBL" id="GL883092">
    <property type="protein sequence ID" value="EGG11607.1"/>
    <property type="molecule type" value="Genomic_DNA"/>
</dbReference>
<dbReference type="Gene3D" id="3.20.20.80">
    <property type="entry name" value="Glycosidases"/>
    <property type="match status" value="2"/>
</dbReference>
<dbReference type="InterPro" id="IPR050386">
    <property type="entry name" value="Glycosyl_hydrolase_5"/>
</dbReference>
<dbReference type="AlphaFoldDB" id="F4R8G9"/>